<keyword evidence="2" id="KW-0479">Metal-binding</keyword>
<keyword evidence="4" id="KW-0862">Zinc</keyword>
<protein>
    <recommendedName>
        <fullName evidence="5">Succinylglutamate desuccinylase/Aspartoacylase catalytic domain-containing protein</fullName>
    </recommendedName>
</protein>
<dbReference type="EMBL" id="CP038141">
    <property type="protein sequence ID" value="QDH17852.1"/>
    <property type="molecule type" value="Genomic_DNA"/>
</dbReference>
<reference evidence="6 7" key="1">
    <citation type="submission" date="2019-03" db="EMBL/GenBank/DDBJ databases">
        <title>The complete genome sequence of Swingsia samuiensis NBRC107927(T).</title>
        <authorList>
            <person name="Chua K.-O."/>
            <person name="Chan K.-G."/>
            <person name="See-Too W.-S."/>
        </authorList>
    </citation>
    <scope>NUCLEOTIDE SEQUENCE [LARGE SCALE GENOMIC DNA]</scope>
    <source>
        <strain evidence="6 7">AH83</strain>
    </source>
</reference>
<dbReference type="GO" id="GO:0046872">
    <property type="term" value="F:metal ion binding"/>
    <property type="evidence" value="ECO:0007669"/>
    <property type="project" value="UniProtKB-KW"/>
</dbReference>
<dbReference type="SUPFAM" id="SSF53187">
    <property type="entry name" value="Zn-dependent exopeptidases"/>
    <property type="match status" value="1"/>
</dbReference>
<dbReference type="GO" id="GO:0016788">
    <property type="term" value="F:hydrolase activity, acting on ester bonds"/>
    <property type="evidence" value="ECO:0007669"/>
    <property type="project" value="InterPro"/>
</dbReference>
<evidence type="ECO:0000259" key="5">
    <source>
        <dbReference type="Pfam" id="PF24827"/>
    </source>
</evidence>
<dbReference type="OrthoDB" id="7813621at2"/>
<evidence type="ECO:0000256" key="2">
    <source>
        <dbReference type="ARBA" id="ARBA00022723"/>
    </source>
</evidence>
<evidence type="ECO:0000313" key="6">
    <source>
        <dbReference type="EMBL" id="QDH17852.1"/>
    </source>
</evidence>
<dbReference type="InterPro" id="IPR055438">
    <property type="entry name" value="AstE_AspA_cat"/>
</dbReference>
<keyword evidence="7" id="KW-1185">Reference proteome</keyword>
<dbReference type="RefSeq" id="WP_141462186.1">
    <property type="nucleotide sequence ID" value="NZ_CP038141.1"/>
</dbReference>
<accession>A0A4Y6UJW2</accession>
<gene>
    <name evidence="6" type="ORF">E3D00_09925</name>
</gene>
<dbReference type="AlphaFoldDB" id="A0A4Y6UJW2"/>
<dbReference type="Proteomes" id="UP000316313">
    <property type="component" value="Chromosome"/>
</dbReference>
<dbReference type="Pfam" id="PF24827">
    <property type="entry name" value="AstE_AspA_cat"/>
    <property type="match status" value="1"/>
</dbReference>
<dbReference type="Gene3D" id="3.40.630.10">
    <property type="entry name" value="Zn peptidases"/>
    <property type="match status" value="1"/>
</dbReference>
<dbReference type="InterPro" id="IPR050178">
    <property type="entry name" value="AspA/AstE_fam"/>
</dbReference>
<proteinExistence type="predicted"/>
<keyword evidence="3" id="KW-0378">Hydrolase</keyword>
<evidence type="ECO:0000313" key="7">
    <source>
        <dbReference type="Proteomes" id="UP000316313"/>
    </source>
</evidence>
<dbReference type="PANTHER" id="PTHR15162:SF7">
    <property type="entry name" value="SUCCINYLGLUTAMATE DESUCCINYLASE"/>
    <property type="match status" value="1"/>
</dbReference>
<feature type="domain" description="Succinylglutamate desuccinylase/Aspartoacylase catalytic" evidence="5">
    <location>
        <begin position="63"/>
        <end position="168"/>
    </location>
</feature>
<evidence type="ECO:0000256" key="1">
    <source>
        <dbReference type="ARBA" id="ARBA00001947"/>
    </source>
</evidence>
<evidence type="ECO:0000256" key="4">
    <source>
        <dbReference type="ARBA" id="ARBA00022833"/>
    </source>
</evidence>
<sequence>MSCKAGQKHLPVRVRYPQLQENLPGCGRPAFPTNVRLSLPDMSAWEKTNSGVSGVIVFDSGKDGPDLVITGLVHGNEFAGGHALENLRKKNPFPQSGRLTLIAANLKAFKKFDITNPIRARYLDEDLNRLWSNDRLRSVSSSFELNRAKELLPFIERADLLLDLHSTLWPSDPLFITPNNIRSIDLAKSIAVEENDKPVILIDWMHQSGSRLIEHVKFTSPSGTGRACLLEAGLHWEVNTVLVMEKVINELLKKYYKIHFGEEQKEENKNTQMIITTDSIKALSSNFNFIETWVGNTCIPKAGTIIARDGDDLIQTPYDDCFLIIPNLRPQRGQLAVRLARRTAF</sequence>
<dbReference type="PANTHER" id="PTHR15162">
    <property type="entry name" value="ASPARTOACYLASE"/>
    <property type="match status" value="1"/>
</dbReference>
<comment type="cofactor">
    <cofactor evidence="1">
        <name>Zn(2+)</name>
        <dbReference type="ChEBI" id="CHEBI:29105"/>
    </cofactor>
</comment>
<evidence type="ECO:0000256" key="3">
    <source>
        <dbReference type="ARBA" id="ARBA00022801"/>
    </source>
</evidence>
<organism evidence="6 7">
    <name type="scientific">Swingsia samuiensis</name>
    <dbReference type="NCBI Taxonomy" id="1293412"/>
    <lineage>
        <taxon>Bacteria</taxon>
        <taxon>Pseudomonadati</taxon>
        <taxon>Pseudomonadota</taxon>
        <taxon>Alphaproteobacteria</taxon>
        <taxon>Acetobacterales</taxon>
        <taxon>Acetobacteraceae</taxon>
        <taxon>Swingsia</taxon>
    </lineage>
</organism>
<name>A0A4Y6UJW2_9PROT</name>
<dbReference type="GO" id="GO:0005829">
    <property type="term" value="C:cytosol"/>
    <property type="evidence" value="ECO:0007669"/>
    <property type="project" value="TreeGrafter"/>
</dbReference>
<dbReference type="KEGG" id="ssam:E3D00_09925"/>